<feature type="signal peptide" evidence="5">
    <location>
        <begin position="1"/>
        <end position="20"/>
    </location>
</feature>
<evidence type="ECO:0000259" key="6">
    <source>
        <dbReference type="PROSITE" id="PS50002"/>
    </source>
</evidence>
<evidence type="ECO:0000256" key="1">
    <source>
        <dbReference type="ARBA" id="ARBA00022443"/>
    </source>
</evidence>
<feature type="compositionally biased region" description="Low complexity" evidence="4">
    <location>
        <begin position="185"/>
        <end position="197"/>
    </location>
</feature>
<dbReference type="GO" id="GO:0007010">
    <property type="term" value="P:cytoskeleton organization"/>
    <property type="evidence" value="ECO:0007669"/>
    <property type="project" value="TreeGrafter"/>
</dbReference>
<dbReference type="SUPFAM" id="SSF50044">
    <property type="entry name" value="SH3-domain"/>
    <property type="match status" value="1"/>
</dbReference>
<evidence type="ECO:0000256" key="5">
    <source>
        <dbReference type="SAM" id="SignalP"/>
    </source>
</evidence>
<dbReference type="GO" id="GO:0030100">
    <property type="term" value="P:regulation of endocytosis"/>
    <property type="evidence" value="ECO:0007669"/>
    <property type="project" value="TreeGrafter"/>
</dbReference>
<dbReference type="PROSITE" id="PS50002">
    <property type="entry name" value="SH3"/>
    <property type="match status" value="1"/>
</dbReference>
<evidence type="ECO:0000256" key="4">
    <source>
        <dbReference type="SAM" id="MobiDB-lite"/>
    </source>
</evidence>
<evidence type="ECO:0000313" key="8">
    <source>
        <dbReference type="Proteomes" id="UP000277204"/>
    </source>
</evidence>
<dbReference type="EMBL" id="UZAI01002435">
    <property type="protein sequence ID" value="VDO71511.1"/>
    <property type="molecule type" value="Genomic_DNA"/>
</dbReference>
<dbReference type="GO" id="GO:0005543">
    <property type="term" value="F:phospholipid binding"/>
    <property type="evidence" value="ECO:0007669"/>
    <property type="project" value="TreeGrafter"/>
</dbReference>
<dbReference type="Proteomes" id="UP000277204">
    <property type="component" value="Unassembled WGS sequence"/>
</dbReference>
<proteinExistence type="predicted"/>
<name>A0A3P7XBN7_9TREM</name>
<dbReference type="PRINTS" id="PR00452">
    <property type="entry name" value="SH3DOMAIN"/>
</dbReference>
<dbReference type="Pfam" id="PF14604">
    <property type="entry name" value="SH3_9"/>
    <property type="match status" value="1"/>
</dbReference>
<evidence type="ECO:0000256" key="2">
    <source>
        <dbReference type="ARBA" id="ARBA00023054"/>
    </source>
</evidence>
<keyword evidence="5" id="KW-0732">Signal</keyword>
<keyword evidence="2" id="KW-0175">Coiled coil</keyword>
<feature type="compositionally biased region" description="Polar residues" evidence="4">
    <location>
        <begin position="207"/>
        <end position="220"/>
    </location>
</feature>
<keyword evidence="8" id="KW-1185">Reference proteome</keyword>
<dbReference type="PANTHER" id="PTHR23065">
    <property type="entry name" value="PROLINE-SERINE-THREONINE PHOSPHATASE INTERACTING PROTEIN 1"/>
    <property type="match status" value="1"/>
</dbReference>
<dbReference type="AlphaFoldDB" id="A0A3P7XBN7"/>
<gene>
    <name evidence="7" type="ORF">SMRZ_LOCUS6493</name>
</gene>
<sequence length="337" mass="37423">MSTLPFIVFISFAFFFKVFNRTQDFERERLSFFKDIFNSLHGALNVCAKVECLEVDDFHCNPFLFVMKDALILNPWVSYPSSAFSAFLNGINKMSVFGGLHSRYDSIYSQLAESISQCDVEADLNLWSSNHGVDMPFISPQFEEYSPDLAYITGKKRATLTDPDSPVTLTNITMISHPFDHEANEITSNNSRSNNNNHNKKPENSIVSSANGRNSDTNNPFDDKVSTNRKPTNGVNAGVYAMSSSSTAAFAGGGDGDGIIDSMYTEEINDATYDDGREGVKVRALYDYVGQDGDEISFVAGDTFEKLEEPDDQGWCKGRKDGRVGLYPANYVEPCSK</sequence>
<feature type="domain" description="SH3" evidence="6">
    <location>
        <begin position="277"/>
        <end position="337"/>
    </location>
</feature>
<evidence type="ECO:0000313" key="7">
    <source>
        <dbReference type="EMBL" id="VDO71511.1"/>
    </source>
</evidence>
<dbReference type="GO" id="GO:0005886">
    <property type="term" value="C:plasma membrane"/>
    <property type="evidence" value="ECO:0007669"/>
    <property type="project" value="TreeGrafter"/>
</dbReference>
<dbReference type="PANTHER" id="PTHR23065:SF11">
    <property type="entry name" value="SYNDAPIN, ISOFORM C"/>
    <property type="match status" value="1"/>
</dbReference>
<dbReference type="FunFam" id="2.30.30.40:FF:000014">
    <property type="entry name" value="Kinase C and casein kinase substrate in neurons protein"/>
    <property type="match status" value="1"/>
</dbReference>
<organism evidence="7 8">
    <name type="scientific">Schistosoma margrebowiei</name>
    <dbReference type="NCBI Taxonomy" id="48269"/>
    <lineage>
        <taxon>Eukaryota</taxon>
        <taxon>Metazoa</taxon>
        <taxon>Spiralia</taxon>
        <taxon>Lophotrochozoa</taxon>
        <taxon>Platyhelminthes</taxon>
        <taxon>Trematoda</taxon>
        <taxon>Digenea</taxon>
        <taxon>Strigeidida</taxon>
        <taxon>Schistosomatoidea</taxon>
        <taxon>Schistosomatidae</taxon>
        <taxon>Schistosoma</taxon>
    </lineage>
</organism>
<dbReference type="GO" id="GO:0005768">
    <property type="term" value="C:endosome"/>
    <property type="evidence" value="ECO:0007669"/>
    <property type="project" value="TreeGrafter"/>
</dbReference>
<protein>
    <recommendedName>
        <fullName evidence="6">SH3 domain-containing protein</fullName>
    </recommendedName>
</protein>
<accession>A0A3P7XBN7</accession>
<dbReference type="InterPro" id="IPR036028">
    <property type="entry name" value="SH3-like_dom_sf"/>
</dbReference>
<reference evidence="7 8" key="1">
    <citation type="submission" date="2018-11" db="EMBL/GenBank/DDBJ databases">
        <authorList>
            <consortium name="Pathogen Informatics"/>
        </authorList>
    </citation>
    <scope>NUCLEOTIDE SEQUENCE [LARGE SCALE GENOMIC DNA]</scope>
    <source>
        <strain evidence="7 8">Zambia</strain>
    </source>
</reference>
<keyword evidence="1 3" id="KW-0728">SH3 domain</keyword>
<dbReference type="GO" id="GO:0097320">
    <property type="term" value="P:plasma membrane tubulation"/>
    <property type="evidence" value="ECO:0007669"/>
    <property type="project" value="TreeGrafter"/>
</dbReference>
<dbReference type="InterPro" id="IPR027267">
    <property type="entry name" value="AH/BAR_dom_sf"/>
</dbReference>
<dbReference type="Gene3D" id="2.30.30.40">
    <property type="entry name" value="SH3 Domains"/>
    <property type="match status" value="1"/>
</dbReference>
<dbReference type="SMART" id="SM00326">
    <property type="entry name" value="SH3"/>
    <property type="match status" value="1"/>
</dbReference>
<feature type="region of interest" description="Disordered" evidence="4">
    <location>
        <begin position="184"/>
        <end position="230"/>
    </location>
</feature>
<dbReference type="InterPro" id="IPR001452">
    <property type="entry name" value="SH3_domain"/>
</dbReference>
<dbReference type="Gene3D" id="1.20.1270.60">
    <property type="entry name" value="Arfaptin homology (AH) domain/BAR domain"/>
    <property type="match status" value="1"/>
</dbReference>
<dbReference type="CDD" id="cd11843">
    <property type="entry name" value="SH3_PACSIN"/>
    <property type="match status" value="1"/>
</dbReference>
<evidence type="ECO:0000256" key="3">
    <source>
        <dbReference type="PROSITE-ProRule" id="PRU00192"/>
    </source>
</evidence>
<feature type="chain" id="PRO_5017995028" description="SH3 domain-containing protein" evidence="5">
    <location>
        <begin position="21"/>
        <end position="337"/>
    </location>
</feature>